<protein>
    <submittedName>
        <fullName evidence="2">Uncharacterized protein</fullName>
    </submittedName>
</protein>
<name>A0A0E9SI56_ANGAN</name>
<feature type="region of interest" description="Disordered" evidence="1">
    <location>
        <begin position="1"/>
        <end position="21"/>
    </location>
</feature>
<dbReference type="EMBL" id="GBXM01067596">
    <property type="protein sequence ID" value="JAH40981.1"/>
    <property type="molecule type" value="Transcribed_RNA"/>
</dbReference>
<proteinExistence type="predicted"/>
<reference evidence="2" key="2">
    <citation type="journal article" date="2015" name="Fish Shellfish Immunol.">
        <title>Early steps in the European eel (Anguilla anguilla)-Vibrio vulnificus interaction in the gills: Role of the RtxA13 toxin.</title>
        <authorList>
            <person name="Callol A."/>
            <person name="Pajuelo D."/>
            <person name="Ebbesson L."/>
            <person name="Teles M."/>
            <person name="MacKenzie S."/>
            <person name="Amaro C."/>
        </authorList>
    </citation>
    <scope>NUCLEOTIDE SEQUENCE</scope>
</reference>
<accession>A0A0E9SI56</accession>
<evidence type="ECO:0000256" key="1">
    <source>
        <dbReference type="SAM" id="MobiDB-lite"/>
    </source>
</evidence>
<evidence type="ECO:0000313" key="2">
    <source>
        <dbReference type="EMBL" id="JAH40981.1"/>
    </source>
</evidence>
<sequence>MVQKELSGETCEEPVSAVEIQ</sequence>
<dbReference type="AlphaFoldDB" id="A0A0E9SI56"/>
<reference evidence="2" key="1">
    <citation type="submission" date="2014-11" db="EMBL/GenBank/DDBJ databases">
        <authorList>
            <person name="Amaro Gonzalez C."/>
        </authorList>
    </citation>
    <scope>NUCLEOTIDE SEQUENCE</scope>
</reference>
<organism evidence="2">
    <name type="scientific">Anguilla anguilla</name>
    <name type="common">European freshwater eel</name>
    <name type="synonym">Muraena anguilla</name>
    <dbReference type="NCBI Taxonomy" id="7936"/>
    <lineage>
        <taxon>Eukaryota</taxon>
        <taxon>Metazoa</taxon>
        <taxon>Chordata</taxon>
        <taxon>Craniata</taxon>
        <taxon>Vertebrata</taxon>
        <taxon>Euteleostomi</taxon>
        <taxon>Actinopterygii</taxon>
        <taxon>Neopterygii</taxon>
        <taxon>Teleostei</taxon>
        <taxon>Anguilliformes</taxon>
        <taxon>Anguillidae</taxon>
        <taxon>Anguilla</taxon>
    </lineage>
</organism>